<evidence type="ECO:0000313" key="2">
    <source>
        <dbReference type="Proteomes" id="UP001055811"/>
    </source>
</evidence>
<gene>
    <name evidence="1" type="ORF">L2E82_42556</name>
</gene>
<dbReference type="EMBL" id="CM042016">
    <property type="protein sequence ID" value="KAI3698755.1"/>
    <property type="molecule type" value="Genomic_DNA"/>
</dbReference>
<keyword evidence="2" id="KW-1185">Reference proteome</keyword>
<protein>
    <submittedName>
        <fullName evidence="1">Uncharacterized protein</fullName>
    </submittedName>
</protein>
<comment type="caution">
    <text evidence="1">The sequence shown here is derived from an EMBL/GenBank/DDBJ whole genome shotgun (WGS) entry which is preliminary data.</text>
</comment>
<dbReference type="Proteomes" id="UP001055811">
    <property type="component" value="Linkage Group LG08"/>
</dbReference>
<proteinExistence type="predicted"/>
<accession>A0ACB8ZRK8</accession>
<evidence type="ECO:0000313" key="1">
    <source>
        <dbReference type="EMBL" id="KAI3698755.1"/>
    </source>
</evidence>
<sequence length="321" mass="37669">MVMRSTNKPMQENKRKKRGDLQIRRDYRNQRLVFIRRNTTPRPEALFPQASTREPLGPFPKSSDAIPSFLFPLQTQTLAPPFSLRGPHHPHFLLLIVDEDDYPWRQNKDSILEWLHKSITRKSILAQCITTAMVAPRTWFGGIFGVKRSASNKYADYKYSPVQETRYQKLRERTNVPFDETRIEHQKALVELWNLAYPNVTLTGLISEQWKEMGWQGENPSTDFSDEMSVYNLADELYFAVKPRCVHCVNFVKILGEDEEAFDVLYCIAFAMMDAQWLAMHASYMEFNEVLQITRTQLERELALDDIRRIRDLPAFNLLHH</sequence>
<reference evidence="2" key="1">
    <citation type="journal article" date="2022" name="Mol. Ecol. Resour.">
        <title>The genomes of chicory, endive, great burdock and yacon provide insights into Asteraceae palaeo-polyploidization history and plant inulin production.</title>
        <authorList>
            <person name="Fan W."/>
            <person name="Wang S."/>
            <person name="Wang H."/>
            <person name="Wang A."/>
            <person name="Jiang F."/>
            <person name="Liu H."/>
            <person name="Zhao H."/>
            <person name="Xu D."/>
            <person name="Zhang Y."/>
        </authorList>
    </citation>
    <scope>NUCLEOTIDE SEQUENCE [LARGE SCALE GENOMIC DNA]</scope>
    <source>
        <strain evidence="2">cv. Punajuju</strain>
    </source>
</reference>
<reference evidence="1 2" key="2">
    <citation type="journal article" date="2022" name="Mol. Ecol. Resour.">
        <title>The genomes of chicory, endive, great burdock and yacon provide insights into Asteraceae paleo-polyploidization history and plant inulin production.</title>
        <authorList>
            <person name="Fan W."/>
            <person name="Wang S."/>
            <person name="Wang H."/>
            <person name="Wang A."/>
            <person name="Jiang F."/>
            <person name="Liu H."/>
            <person name="Zhao H."/>
            <person name="Xu D."/>
            <person name="Zhang Y."/>
        </authorList>
    </citation>
    <scope>NUCLEOTIDE SEQUENCE [LARGE SCALE GENOMIC DNA]</scope>
    <source>
        <strain evidence="2">cv. Punajuju</strain>
        <tissue evidence="1">Leaves</tissue>
    </source>
</reference>
<name>A0ACB8ZRK8_CICIN</name>
<organism evidence="1 2">
    <name type="scientific">Cichorium intybus</name>
    <name type="common">Chicory</name>
    <dbReference type="NCBI Taxonomy" id="13427"/>
    <lineage>
        <taxon>Eukaryota</taxon>
        <taxon>Viridiplantae</taxon>
        <taxon>Streptophyta</taxon>
        <taxon>Embryophyta</taxon>
        <taxon>Tracheophyta</taxon>
        <taxon>Spermatophyta</taxon>
        <taxon>Magnoliopsida</taxon>
        <taxon>eudicotyledons</taxon>
        <taxon>Gunneridae</taxon>
        <taxon>Pentapetalae</taxon>
        <taxon>asterids</taxon>
        <taxon>campanulids</taxon>
        <taxon>Asterales</taxon>
        <taxon>Asteraceae</taxon>
        <taxon>Cichorioideae</taxon>
        <taxon>Cichorieae</taxon>
        <taxon>Cichoriinae</taxon>
        <taxon>Cichorium</taxon>
    </lineage>
</organism>